<dbReference type="AlphaFoldDB" id="A0A9P6ADH0"/>
<sequence>MADKLLKLHIELTFAQLYKLRKLHQGKTLSTPMASEDSLPPTPELRDRLHKAWHDPCLPTKKVARRALTTGWEAIQGDIEGTHPIITATRHPFSGNQASKFAEYDVSSSPAQNSKSQVSALADAPFRSDKAWEFIGAPALLIDLDASPLNWQDIPPLRLYTQRVSHSYAAPPE</sequence>
<comment type="caution">
    <text evidence="1">The sequence shown here is derived from an EMBL/GenBank/DDBJ whole genome shotgun (WGS) entry which is preliminary data.</text>
</comment>
<organism evidence="1 2">
    <name type="scientific">Hydnum rufescens UP504</name>
    <dbReference type="NCBI Taxonomy" id="1448309"/>
    <lineage>
        <taxon>Eukaryota</taxon>
        <taxon>Fungi</taxon>
        <taxon>Dikarya</taxon>
        <taxon>Basidiomycota</taxon>
        <taxon>Agaricomycotina</taxon>
        <taxon>Agaricomycetes</taxon>
        <taxon>Cantharellales</taxon>
        <taxon>Hydnaceae</taxon>
        <taxon>Hydnum</taxon>
    </lineage>
</organism>
<dbReference type="Proteomes" id="UP000886523">
    <property type="component" value="Unassembled WGS sequence"/>
</dbReference>
<protein>
    <submittedName>
        <fullName evidence="1">Uncharacterized protein</fullName>
    </submittedName>
</protein>
<name>A0A9P6ADH0_9AGAM</name>
<keyword evidence="2" id="KW-1185">Reference proteome</keyword>
<accession>A0A9P6ADH0</accession>
<evidence type="ECO:0000313" key="2">
    <source>
        <dbReference type="Proteomes" id="UP000886523"/>
    </source>
</evidence>
<reference evidence="1" key="1">
    <citation type="journal article" date="2020" name="Nat. Commun.">
        <title>Large-scale genome sequencing of mycorrhizal fungi provides insights into the early evolution of symbiotic traits.</title>
        <authorList>
            <person name="Miyauchi S."/>
            <person name="Kiss E."/>
            <person name="Kuo A."/>
            <person name="Drula E."/>
            <person name="Kohler A."/>
            <person name="Sanchez-Garcia M."/>
            <person name="Morin E."/>
            <person name="Andreopoulos B."/>
            <person name="Barry K.W."/>
            <person name="Bonito G."/>
            <person name="Buee M."/>
            <person name="Carver A."/>
            <person name="Chen C."/>
            <person name="Cichocki N."/>
            <person name="Clum A."/>
            <person name="Culley D."/>
            <person name="Crous P.W."/>
            <person name="Fauchery L."/>
            <person name="Girlanda M."/>
            <person name="Hayes R.D."/>
            <person name="Keri Z."/>
            <person name="LaButti K."/>
            <person name="Lipzen A."/>
            <person name="Lombard V."/>
            <person name="Magnuson J."/>
            <person name="Maillard F."/>
            <person name="Murat C."/>
            <person name="Nolan M."/>
            <person name="Ohm R.A."/>
            <person name="Pangilinan J."/>
            <person name="Pereira M.F."/>
            <person name="Perotto S."/>
            <person name="Peter M."/>
            <person name="Pfister S."/>
            <person name="Riley R."/>
            <person name="Sitrit Y."/>
            <person name="Stielow J.B."/>
            <person name="Szollosi G."/>
            <person name="Zifcakova L."/>
            <person name="Stursova M."/>
            <person name="Spatafora J.W."/>
            <person name="Tedersoo L."/>
            <person name="Vaario L.M."/>
            <person name="Yamada A."/>
            <person name="Yan M."/>
            <person name="Wang P."/>
            <person name="Xu J."/>
            <person name="Bruns T."/>
            <person name="Baldrian P."/>
            <person name="Vilgalys R."/>
            <person name="Dunand C."/>
            <person name="Henrissat B."/>
            <person name="Grigoriev I.V."/>
            <person name="Hibbett D."/>
            <person name="Nagy L.G."/>
            <person name="Martin F.M."/>
        </authorList>
    </citation>
    <scope>NUCLEOTIDE SEQUENCE</scope>
    <source>
        <strain evidence="1">UP504</strain>
    </source>
</reference>
<dbReference type="EMBL" id="MU129437">
    <property type="protein sequence ID" value="KAF9503129.1"/>
    <property type="molecule type" value="Genomic_DNA"/>
</dbReference>
<gene>
    <name evidence="1" type="ORF">BS47DRAFT_1402721</name>
</gene>
<evidence type="ECO:0000313" key="1">
    <source>
        <dbReference type="EMBL" id="KAF9503129.1"/>
    </source>
</evidence>
<proteinExistence type="predicted"/>